<dbReference type="AlphaFoldDB" id="A0A917NH95"/>
<accession>A0A917NH95</accession>
<protein>
    <submittedName>
        <fullName evidence="2">Uncharacterized protein</fullName>
    </submittedName>
</protein>
<dbReference type="Proteomes" id="UP000657574">
    <property type="component" value="Unassembled WGS sequence"/>
</dbReference>
<organism evidence="2 3">
    <name type="scientific">Streptomyces brasiliensis</name>
    <dbReference type="NCBI Taxonomy" id="1954"/>
    <lineage>
        <taxon>Bacteria</taxon>
        <taxon>Bacillati</taxon>
        <taxon>Actinomycetota</taxon>
        <taxon>Actinomycetes</taxon>
        <taxon>Kitasatosporales</taxon>
        <taxon>Streptomycetaceae</taxon>
        <taxon>Streptomyces</taxon>
    </lineage>
</organism>
<proteinExistence type="predicted"/>
<reference evidence="2" key="1">
    <citation type="journal article" date="2014" name="Int. J. Syst. Evol. Microbiol.">
        <title>Complete genome sequence of Corynebacterium casei LMG S-19264T (=DSM 44701T), isolated from a smear-ripened cheese.</title>
        <authorList>
            <consortium name="US DOE Joint Genome Institute (JGI-PGF)"/>
            <person name="Walter F."/>
            <person name="Albersmeier A."/>
            <person name="Kalinowski J."/>
            <person name="Ruckert C."/>
        </authorList>
    </citation>
    <scope>NUCLEOTIDE SEQUENCE</scope>
    <source>
        <strain evidence="2">JCM 3086</strain>
    </source>
</reference>
<evidence type="ECO:0000313" key="3">
    <source>
        <dbReference type="Proteomes" id="UP000657574"/>
    </source>
</evidence>
<feature type="compositionally biased region" description="Pro residues" evidence="1">
    <location>
        <begin position="72"/>
        <end position="83"/>
    </location>
</feature>
<dbReference type="RefSeq" id="WP_189309282.1">
    <property type="nucleotide sequence ID" value="NZ_BMQA01000001.1"/>
</dbReference>
<feature type="compositionally biased region" description="Basic and acidic residues" evidence="1">
    <location>
        <begin position="22"/>
        <end position="53"/>
    </location>
</feature>
<comment type="caution">
    <text evidence="2">The sequence shown here is derived from an EMBL/GenBank/DDBJ whole genome shotgun (WGS) entry which is preliminary data.</text>
</comment>
<dbReference type="EMBL" id="BMQA01000001">
    <property type="protein sequence ID" value="GGI97848.1"/>
    <property type="molecule type" value="Genomic_DNA"/>
</dbReference>
<feature type="region of interest" description="Disordered" evidence="1">
    <location>
        <begin position="1"/>
        <end position="97"/>
    </location>
</feature>
<evidence type="ECO:0000313" key="2">
    <source>
        <dbReference type="EMBL" id="GGI97848.1"/>
    </source>
</evidence>
<evidence type="ECO:0000256" key="1">
    <source>
        <dbReference type="SAM" id="MobiDB-lite"/>
    </source>
</evidence>
<keyword evidence="3" id="KW-1185">Reference proteome</keyword>
<name>A0A917NH95_9ACTN</name>
<sequence length="97" mass="10204">MSEEDRVSTEDDTPSQSPPTADQDRAEQPEEERAGRPRPRTVRDILLHGEKRGGQAMAVGGRVPRPVSERPAAPPGPTVPDQPPSAGEDAASDGQGG</sequence>
<reference evidence="2" key="2">
    <citation type="submission" date="2020-09" db="EMBL/GenBank/DDBJ databases">
        <authorList>
            <person name="Sun Q."/>
            <person name="Ohkuma M."/>
        </authorList>
    </citation>
    <scope>NUCLEOTIDE SEQUENCE</scope>
    <source>
        <strain evidence="2">JCM 3086</strain>
    </source>
</reference>
<gene>
    <name evidence="2" type="ORF">GCM10010121_005100</name>
</gene>